<dbReference type="GO" id="GO:0042956">
    <property type="term" value="P:maltodextrin transmembrane transport"/>
    <property type="evidence" value="ECO:0007669"/>
    <property type="project" value="TreeGrafter"/>
</dbReference>
<dbReference type="PROSITE" id="PS51257">
    <property type="entry name" value="PROKAR_LIPOPROTEIN"/>
    <property type="match status" value="1"/>
</dbReference>
<evidence type="ECO:0000313" key="6">
    <source>
        <dbReference type="EMBL" id="QHC54775.1"/>
    </source>
</evidence>
<dbReference type="EMBL" id="CP047186">
    <property type="protein sequence ID" value="QHC54775.1"/>
    <property type="molecule type" value="Genomic_DNA"/>
</dbReference>
<name>A0A166IKV5_9MICO</name>
<reference evidence="5 7" key="1">
    <citation type="submission" date="2015-08" db="EMBL/GenBank/DDBJ databases">
        <title>Draft Genome Sequence of Rathayibacter sp. Strain VKM Ac-2596 Isolated from Leaf Gall Induced by Plant-Parasitic Nematodes.</title>
        <authorList>
            <person name="Vasilenko O.V."/>
            <person name="Starodumova I.P."/>
            <person name="Tarlachkov S.V."/>
            <person name="Dorofeeva L.V."/>
            <person name="Evtushenko L.I."/>
        </authorList>
    </citation>
    <scope>NUCLEOTIDE SEQUENCE [LARGE SCALE GENOMIC DNA]</scope>
    <source>
        <strain evidence="5 7">VKM Ac-2596</strain>
    </source>
</reference>
<dbReference type="EMBL" id="LIIN01000005">
    <property type="protein sequence ID" value="KZX22546.1"/>
    <property type="molecule type" value="Genomic_DNA"/>
</dbReference>
<dbReference type="GO" id="GO:1901982">
    <property type="term" value="F:maltose binding"/>
    <property type="evidence" value="ECO:0007669"/>
    <property type="project" value="TreeGrafter"/>
</dbReference>
<protein>
    <submittedName>
        <fullName evidence="6">Extracellular solute-binding protein</fullName>
    </submittedName>
    <submittedName>
        <fullName evidence="5">Trehalose-binding lipoprotein LpqY</fullName>
    </submittedName>
</protein>
<dbReference type="Proteomes" id="UP000076717">
    <property type="component" value="Unassembled WGS sequence"/>
</dbReference>
<dbReference type="KEGG" id="rte:GSU10_03340"/>
<feature type="signal peptide" evidence="4">
    <location>
        <begin position="1"/>
        <end position="30"/>
    </location>
</feature>
<evidence type="ECO:0000256" key="1">
    <source>
        <dbReference type="ARBA" id="ARBA00008520"/>
    </source>
</evidence>
<evidence type="ECO:0000256" key="3">
    <source>
        <dbReference type="ARBA" id="ARBA00022729"/>
    </source>
</evidence>
<evidence type="ECO:0000313" key="7">
    <source>
        <dbReference type="Proteomes" id="UP000076717"/>
    </source>
</evidence>
<dbReference type="GO" id="GO:0055052">
    <property type="term" value="C:ATP-binding cassette (ABC) transporter complex, substrate-binding subunit-containing"/>
    <property type="evidence" value="ECO:0007669"/>
    <property type="project" value="TreeGrafter"/>
</dbReference>
<dbReference type="SUPFAM" id="SSF53850">
    <property type="entry name" value="Periplasmic binding protein-like II"/>
    <property type="match status" value="1"/>
</dbReference>
<evidence type="ECO:0000313" key="5">
    <source>
        <dbReference type="EMBL" id="KZX22546.1"/>
    </source>
</evidence>
<dbReference type="RefSeq" id="WP_068207705.1">
    <property type="nucleotide sequence ID" value="NZ_CP047186.1"/>
</dbReference>
<keyword evidence="3 4" id="KW-0732">Signal</keyword>
<reference evidence="8" key="3">
    <citation type="submission" date="2019-12" db="EMBL/GenBank/DDBJ databases">
        <title>Complete and draft genome sequences of new strains and members of some known species of the genus Rathayibacter isolated from plants.</title>
        <authorList>
            <person name="Tarlachkov S.V."/>
            <person name="Starodumova I.P."/>
            <person name="Dorofeeva L.V."/>
            <person name="Prisyazhnaya N.V."/>
            <person name="Leyn S."/>
            <person name="Zlamal J."/>
            <person name="Elan M."/>
            <person name="Osterman A.L."/>
            <person name="Nadler S."/>
            <person name="Subbotin S.A."/>
            <person name="Evtushenko L.I."/>
        </authorList>
    </citation>
    <scope>NUCLEOTIDE SEQUENCE [LARGE SCALE GENOMIC DNA]</scope>
    <source>
        <strain evidence="8">VKM Ac-2761</strain>
    </source>
</reference>
<gene>
    <name evidence="5" type="primary">lpqY</name>
    <name evidence="5" type="ORF">ACH61_00313</name>
    <name evidence="6" type="ORF">GSU10_03340</name>
</gene>
<evidence type="ECO:0000313" key="8">
    <source>
        <dbReference type="Proteomes" id="UP000465031"/>
    </source>
</evidence>
<dbReference type="GO" id="GO:0015768">
    <property type="term" value="P:maltose transport"/>
    <property type="evidence" value="ECO:0007669"/>
    <property type="project" value="TreeGrafter"/>
</dbReference>
<sequence length="429" mass="44872">MRRTTTTILAMTALAATVVGLSGCSTSSSGGDSSSGTISVWTRDSQATFMNALADEFNSTHDDLQVDVTVVPAADFVQKFGTAAAGGNAPDVASMDLVYAPYFASAGALLDISDRVDELDYKDQMSPGHLAQGEYEGKTYALPFSGDVSVMYYNKDLFRAAGLDPETPPPTMAEVQSAAEAITALGDGTYGFAFSGACGGCNIFSITPYIWASGGNVLSDDGTKAQLDSAEVTDTVTMYRDLWSGGAMPELVQSDSGANAGDAFKQGKVGIFNWGNFFISSLTDPAEGAEFDWGVALIPGAEAGQSGSFSGGDDIAITAGAKNPDGAWEFLKWATGEDGQKVVADNGVIPIRLDLLDSLYIPKDPRYQVFADALAVGKVPYSVIENELFNDSNGIWSTMLQEAVFGSGSVADAQDKAQKAAQALLDESQ</sequence>
<dbReference type="InterPro" id="IPR006059">
    <property type="entry name" value="SBP"/>
</dbReference>
<dbReference type="PANTHER" id="PTHR30061:SF50">
    <property type="entry name" value="MALTOSE_MALTODEXTRIN-BINDING PERIPLASMIC PROTEIN"/>
    <property type="match status" value="1"/>
</dbReference>
<organism evidence="5 7">
    <name type="scientific">Rathayibacter tanaceti</name>
    <dbReference type="NCBI Taxonomy" id="1671680"/>
    <lineage>
        <taxon>Bacteria</taxon>
        <taxon>Bacillati</taxon>
        <taxon>Actinomycetota</taxon>
        <taxon>Actinomycetes</taxon>
        <taxon>Micrococcales</taxon>
        <taxon>Microbacteriaceae</taxon>
        <taxon>Rathayibacter</taxon>
    </lineage>
</organism>
<dbReference type="OrthoDB" id="2509690at2"/>
<dbReference type="CDD" id="cd13585">
    <property type="entry name" value="PBP2_TMBP_like"/>
    <property type="match status" value="1"/>
</dbReference>
<keyword evidence="7" id="KW-1185">Reference proteome</keyword>
<dbReference type="AlphaFoldDB" id="A0A166IKV5"/>
<dbReference type="Gene3D" id="3.40.190.10">
    <property type="entry name" value="Periplasmic binding protein-like II"/>
    <property type="match status" value="1"/>
</dbReference>
<dbReference type="PANTHER" id="PTHR30061">
    <property type="entry name" value="MALTOSE-BINDING PERIPLASMIC PROTEIN"/>
    <property type="match status" value="1"/>
</dbReference>
<feature type="chain" id="PRO_5041524770" evidence="4">
    <location>
        <begin position="31"/>
        <end position="429"/>
    </location>
</feature>
<evidence type="ECO:0000256" key="4">
    <source>
        <dbReference type="SAM" id="SignalP"/>
    </source>
</evidence>
<keyword evidence="2" id="KW-0813">Transport</keyword>
<dbReference type="Pfam" id="PF01547">
    <property type="entry name" value="SBP_bac_1"/>
    <property type="match status" value="1"/>
</dbReference>
<reference evidence="6" key="2">
    <citation type="submission" date="2019-12" db="EMBL/GenBank/DDBJ databases">
        <title>Complete and Draft Genome Sequences of New Strains and Members of Some Known Species of the Genus Rathayibacter isolated from Plants.</title>
        <authorList>
            <person name="Tarlachkov S.V."/>
            <person name="Starodumova I.P."/>
            <person name="Dorofeeva L.V."/>
            <person name="Prisyazhnaya N.V."/>
            <person name="Leyn S.A."/>
            <person name="Zlamal J.E."/>
            <person name="Elane M.L."/>
            <person name="Osterman A.L."/>
            <person name="Nadler S.A."/>
            <person name="Subbotin S.A."/>
            <person name="Evtushenko L.I."/>
        </authorList>
    </citation>
    <scope>NUCLEOTIDE SEQUENCE</scope>
    <source>
        <strain evidence="6">VKM Ac-2761</strain>
    </source>
</reference>
<evidence type="ECO:0000256" key="2">
    <source>
        <dbReference type="ARBA" id="ARBA00022448"/>
    </source>
</evidence>
<proteinExistence type="inferred from homology"/>
<dbReference type="Proteomes" id="UP000465031">
    <property type="component" value="Chromosome"/>
</dbReference>
<accession>A0A166IKV5</accession>
<comment type="similarity">
    <text evidence="1">Belongs to the bacterial solute-binding protein 1 family.</text>
</comment>
<keyword evidence="5" id="KW-0449">Lipoprotein</keyword>